<evidence type="ECO:0000256" key="3">
    <source>
        <dbReference type="ARBA" id="ARBA00022801"/>
    </source>
</evidence>
<gene>
    <name evidence="10" type="primary">dacC</name>
    <name evidence="10" type="ORF">Mam01_33560</name>
</gene>
<dbReference type="InterPro" id="IPR018044">
    <property type="entry name" value="Peptidase_S11"/>
</dbReference>
<keyword evidence="5" id="KW-0573">Peptidoglycan synthesis</keyword>
<organism evidence="10 11">
    <name type="scientific">Microbispora amethystogenes</name>
    <dbReference type="NCBI Taxonomy" id="1427754"/>
    <lineage>
        <taxon>Bacteria</taxon>
        <taxon>Bacillati</taxon>
        <taxon>Actinomycetota</taxon>
        <taxon>Actinomycetes</taxon>
        <taxon>Streptosporangiales</taxon>
        <taxon>Streptosporangiaceae</taxon>
        <taxon>Microbispora</taxon>
    </lineage>
</organism>
<keyword evidence="10" id="KW-0645">Protease</keyword>
<evidence type="ECO:0000313" key="10">
    <source>
        <dbReference type="EMBL" id="GIH33192.1"/>
    </source>
</evidence>
<evidence type="ECO:0000256" key="1">
    <source>
        <dbReference type="ARBA" id="ARBA00007164"/>
    </source>
</evidence>
<dbReference type="Proteomes" id="UP000651728">
    <property type="component" value="Unassembled WGS sequence"/>
</dbReference>
<name>A0ABQ4FED4_9ACTN</name>
<dbReference type="PANTHER" id="PTHR21581">
    <property type="entry name" value="D-ALANYL-D-ALANINE CARBOXYPEPTIDASE"/>
    <property type="match status" value="1"/>
</dbReference>
<feature type="region of interest" description="Disordered" evidence="8">
    <location>
        <begin position="42"/>
        <end position="63"/>
    </location>
</feature>
<dbReference type="Pfam" id="PF00768">
    <property type="entry name" value="Peptidase_S11"/>
    <property type="match status" value="1"/>
</dbReference>
<feature type="region of interest" description="Disordered" evidence="8">
    <location>
        <begin position="321"/>
        <end position="356"/>
    </location>
</feature>
<evidence type="ECO:0000256" key="5">
    <source>
        <dbReference type="ARBA" id="ARBA00022984"/>
    </source>
</evidence>
<dbReference type="InterPro" id="IPR001967">
    <property type="entry name" value="Peptidase_S11_N"/>
</dbReference>
<evidence type="ECO:0000256" key="7">
    <source>
        <dbReference type="RuleBase" id="RU004016"/>
    </source>
</evidence>
<evidence type="ECO:0000313" key="11">
    <source>
        <dbReference type="Proteomes" id="UP000651728"/>
    </source>
</evidence>
<evidence type="ECO:0000256" key="6">
    <source>
        <dbReference type="ARBA" id="ARBA00023316"/>
    </source>
</evidence>
<keyword evidence="11" id="KW-1185">Reference proteome</keyword>
<dbReference type="PANTHER" id="PTHR21581:SF33">
    <property type="entry name" value="D-ALANYL-D-ALANINE CARBOXYPEPTIDASE DACB"/>
    <property type="match status" value="1"/>
</dbReference>
<keyword evidence="10" id="KW-0121">Carboxypeptidase</keyword>
<comment type="caution">
    <text evidence="10">The sequence shown here is derived from an EMBL/GenBank/DDBJ whole genome shotgun (WGS) entry which is preliminary data.</text>
</comment>
<protein>
    <submittedName>
        <fullName evidence="10">D-alanyl-D-alanine carboxypeptidase</fullName>
    </submittedName>
</protein>
<evidence type="ECO:0000256" key="8">
    <source>
        <dbReference type="SAM" id="MobiDB-lite"/>
    </source>
</evidence>
<evidence type="ECO:0000256" key="4">
    <source>
        <dbReference type="ARBA" id="ARBA00022960"/>
    </source>
</evidence>
<dbReference type="InterPro" id="IPR012338">
    <property type="entry name" value="Beta-lactam/transpept-like"/>
</dbReference>
<proteinExistence type="inferred from homology"/>
<dbReference type="RefSeq" id="WP_204286213.1">
    <property type="nucleotide sequence ID" value="NZ_BAABEJ010000002.1"/>
</dbReference>
<comment type="similarity">
    <text evidence="1 7">Belongs to the peptidase S11 family.</text>
</comment>
<evidence type="ECO:0000259" key="9">
    <source>
        <dbReference type="Pfam" id="PF00768"/>
    </source>
</evidence>
<keyword evidence="6" id="KW-0961">Cell wall biogenesis/degradation</keyword>
<dbReference type="Gene3D" id="3.40.710.10">
    <property type="entry name" value="DD-peptidase/beta-lactamase superfamily"/>
    <property type="match status" value="1"/>
</dbReference>
<dbReference type="SUPFAM" id="SSF56601">
    <property type="entry name" value="beta-lactamase/transpeptidase-like"/>
    <property type="match status" value="1"/>
</dbReference>
<dbReference type="PRINTS" id="PR00725">
    <property type="entry name" value="DADACBPTASE1"/>
</dbReference>
<dbReference type="EMBL" id="BOOB01000021">
    <property type="protein sequence ID" value="GIH33192.1"/>
    <property type="molecule type" value="Genomic_DNA"/>
</dbReference>
<reference evidence="10 11" key="1">
    <citation type="submission" date="2021-01" db="EMBL/GenBank/DDBJ databases">
        <title>Whole genome shotgun sequence of Microbispora amethystogenes NBRC 101907.</title>
        <authorList>
            <person name="Komaki H."/>
            <person name="Tamura T."/>
        </authorList>
    </citation>
    <scope>NUCLEOTIDE SEQUENCE [LARGE SCALE GENOMIC DNA]</scope>
    <source>
        <strain evidence="10 11">NBRC 101907</strain>
    </source>
</reference>
<keyword evidence="2" id="KW-0732">Signal</keyword>
<dbReference type="GO" id="GO:0004180">
    <property type="term" value="F:carboxypeptidase activity"/>
    <property type="evidence" value="ECO:0007669"/>
    <property type="project" value="UniProtKB-KW"/>
</dbReference>
<feature type="domain" description="Peptidase S11 D-alanyl-D-alanine carboxypeptidase A N-terminal" evidence="9">
    <location>
        <begin position="89"/>
        <end position="291"/>
    </location>
</feature>
<evidence type="ECO:0000256" key="2">
    <source>
        <dbReference type="ARBA" id="ARBA00022729"/>
    </source>
</evidence>
<keyword evidence="4" id="KW-0133">Cell shape</keyword>
<keyword evidence="3" id="KW-0378">Hydrolase</keyword>
<sequence>MDEPRAVPSRSRDRRYAAVTLLICLIVSAVLAAGGRLLRTGAQEEPPPMSGSTPASSAHALPWALPWPSTGQAAVEIAGRADSLRMHGEQRPVPIASVTKVMTALVVLRHHPLGGNDTGPPIRVDRQAAIEAGNRDESTVPVTEGQILTERQLLELMLIPSGNNAARLLARWDAGSEQAFVREMNAAAARLGMTNTTYTGASGYEPTTVSTAVDQLKLAGQAMKNPVLRDIVATVRTTVPGVPGEIVNSNKLLGLPGVVGIKTGTSTPAGGALLWAVRSASGARDRLILGVVLSQGDPGDTLEEKKEAAFAASRELIAAARRPRVPLERPPATGGGDATVTLGIPERRRSARRRRR</sequence>
<accession>A0ABQ4FED4</accession>